<proteinExistence type="inferred from homology"/>
<dbReference type="Gene3D" id="3.40.630.10">
    <property type="entry name" value="Zn peptidases"/>
    <property type="match status" value="2"/>
</dbReference>
<dbReference type="RefSeq" id="WP_231741895.1">
    <property type="nucleotide sequence ID" value="NZ_SJPN01000002.1"/>
</dbReference>
<keyword evidence="5" id="KW-0479">Metal-binding</keyword>
<dbReference type="InterPro" id="IPR010182">
    <property type="entry name" value="ArgE/DapE"/>
</dbReference>
<keyword evidence="7" id="KW-0862">Zinc</keyword>
<feature type="domain" description="Peptidase M20 dimerisation" evidence="9">
    <location>
        <begin position="194"/>
        <end position="298"/>
    </location>
</feature>
<comment type="caution">
    <text evidence="10">The sequence shown here is derived from an EMBL/GenBank/DDBJ whole genome shotgun (WGS) entry which is preliminary data.</text>
</comment>
<comment type="cofactor">
    <cofactor evidence="1">
        <name>Co(2+)</name>
        <dbReference type="ChEBI" id="CHEBI:48828"/>
    </cofactor>
</comment>
<reference evidence="10 11" key="1">
    <citation type="submission" date="2019-02" db="EMBL/GenBank/DDBJ databases">
        <title>Deep-cultivation of Planctomycetes and their phenomic and genomic characterization uncovers novel biology.</title>
        <authorList>
            <person name="Wiegand S."/>
            <person name="Jogler M."/>
            <person name="Boedeker C."/>
            <person name="Pinto D."/>
            <person name="Vollmers J."/>
            <person name="Rivas-Marin E."/>
            <person name="Kohn T."/>
            <person name="Peeters S.H."/>
            <person name="Heuer A."/>
            <person name="Rast P."/>
            <person name="Oberbeckmann S."/>
            <person name="Bunk B."/>
            <person name="Jeske O."/>
            <person name="Meyerdierks A."/>
            <person name="Storesund J.E."/>
            <person name="Kallscheuer N."/>
            <person name="Luecker S."/>
            <person name="Lage O.M."/>
            <person name="Pohl T."/>
            <person name="Merkel B.J."/>
            <person name="Hornburger P."/>
            <person name="Mueller R.-W."/>
            <person name="Bruemmer F."/>
            <person name="Labrenz M."/>
            <person name="Spormann A.M."/>
            <person name="Op Den Camp H."/>
            <person name="Overmann J."/>
            <person name="Amann R."/>
            <person name="Jetten M.S.M."/>
            <person name="Mascher T."/>
            <person name="Medema M.H."/>
            <person name="Devos D.P."/>
            <person name="Kaster A.-K."/>
            <person name="Ovreas L."/>
            <person name="Rohde M."/>
            <person name="Galperin M.Y."/>
            <person name="Jogler C."/>
        </authorList>
    </citation>
    <scope>NUCLEOTIDE SEQUENCE [LARGE SCALE GENOMIC DNA]</scope>
    <source>
        <strain evidence="10 11">Pla52n</strain>
    </source>
</reference>
<name>A0A5C6B7M1_9BACT</name>
<evidence type="ECO:0000256" key="6">
    <source>
        <dbReference type="ARBA" id="ARBA00022801"/>
    </source>
</evidence>
<evidence type="ECO:0000256" key="3">
    <source>
        <dbReference type="ARBA" id="ARBA00006247"/>
    </source>
</evidence>
<dbReference type="NCBIfam" id="TIGR01910">
    <property type="entry name" value="DapE-ArgE"/>
    <property type="match status" value="1"/>
</dbReference>
<protein>
    <submittedName>
        <fullName evidence="10">N-formyl-4-amino-5-aminomethyl-2-methylpyrimidine deformylase</fullName>
        <ecNumber evidence="10">3.5.1.-</ecNumber>
    </submittedName>
</protein>
<keyword evidence="6 10" id="KW-0378">Hydrolase</keyword>
<gene>
    <name evidence="10" type="ORF">Pla52n_22260</name>
</gene>
<evidence type="ECO:0000256" key="2">
    <source>
        <dbReference type="ARBA" id="ARBA00001947"/>
    </source>
</evidence>
<evidence type="ECO:0000256" key="7">
    <source>
        <dbReference type="ARBA" id="ARBA00022833"/>
    </source>
</evidence>
<comment type="similarity">
    <text evidence="3">Belongs to the peptidase M20A family.</text>
</comment>
<dbReference type="InterPro" id="IPR002933">
    <property type="entry name" value="Peptidase_M20"/>
</dbReference>
<dbReference type="Pfam" id="PF01546">
    <property type="entry name" value="Peptidase_M20"/>
    <property type="match status" value="1"/>
</dbReference>
<dbReference type="EC" id="3.5.1.-" evidence="10"/>
<keyword evidence="8" id="KW-0170">Cobalt</keyword>
<dbReference type="GO" id="GO:0016787">
    <property type="term" value="F:hydrolase activity"/>
    <property type="evidence" value="ECO:0007669"/>
    <property type="project" value="UniProtKB-KW"/>
</dbReference>
<dbReference type="GO" id="GO:0046872">
    <property type="term" value="F:metal ion binding"/>
    <property type="evidence" value="ECO:0007669"/>
    <property type="project" value="UniProtKB-KW"/>
</dbReference>
<keyword evidence="4" id="KW-0028">Amino-acid biosynthesis</keyword>
<dbReference type="InterPro" id="IPR036264">
    <property type="entry name" value="Bact_exopeptidase_dim_dom"/>
</dbReference>
<evidence type="ECO:0000256" key="8">
    <source>
        <dbReference type="ARBA" id="ARBA00023285"/>
    </source>
</evidence>
<dbReference type="Proteomes" id="UP000320176">
    <property type="component" value="Unassembled WGS sequence"/>
</dbReference>
<dbReference type="InterPro" id="IPR050072">
    <property type="entry name" value="Peptidase_M20A"/>
</dbReference>
<dbReference type="SUPFAM" id="SSF53187">
    <property type="entry name" value="Zn-dependent exopeptidases"/>
    <property type="match status" value="1"/>
</dbReference>
<dbReference type="InterPro" id="IPR011650">
    <property type="entry name" value="Peptidase_M20_dimer"/>
</dbReference>
<evidence type="ECO:0000256" key="4">
    <source>
        <dbReference type="ARBA" id="ARBA00022605"/>
    </source>
</evidence>
<dbReference type="Gene3D" id="3.30.70.360">
    <property type="match status" value="1"/>
</dbReference>
<evidence type="ECO:0000313" key="11">
    <source>
        <dbReference type="Proteomes" id="UP000320176"/>
    </source>
</evidence>
<accession>A0A5C6B7M1</accession>
<sequence length="399" mass="43576">MPERNLSELTQTLAELVAINSVNPEWGGPGEVDVARYVVSFFRAVGLECELWDVLPNRPNVYVKLPGRDSSRRIVLEAHMDTVGVGSMTIPPFEPVISRGILFGRGSCDVKAGLAAMMHAIRDVHLSKITPPCDVWLAAVVDEEHLFRGVSSLIDRLSSETTSGVTPPGIARIKKVETRTVAVVAEPTDCRIVTANKGVLRWRIITTGKSAHSSKPELGRNAITDMMQVIAALQADSLKLQQRRHSLVGPPTLCISMIEGGSQINFVPDRCQISLDRRLLPDESASKVFEHYRNLVSKIPGIECQVQPPILSDDAMETREDEPVVVSAKQVAQSVGISCESTGVPFGCDATKLSRAGVPGIIFGPGNIDQAHADVEFVELDQVELARRFYRTFIMESFA</sequence>
<evidence type="ECO:0000259" key="9">
    <source>
        <dbReference type="Pfam" id="PF07687"/>
    </source>
</evidence>
<dbReference type="Pfam" id="PF07687">
    <property type="entry name" value="M20_dimer"/>
    <property type="match status" value="1"/>
</dbReference>
<evidence type="ECO:0000256" key="1">
    <source>
        <dbReference type="ARBA" id="ARBA00001941"/>
    </source>
</evidence>
<dbReference type="AlphaFoldDB" id="A0A5C6B7M1"/>
<dbReference type="PANTHER" id="PTHR43808:SF8">
    <property type="entry name" value="PEPTIDASE M20 DIMERISATION DOMAIN-CONTAINING PROTEIN"/>
    <property type="match status" value="1"/>
</dbReference>
<dbReference type="PANTHER" id="PTHR43808">
    <property type="entry name" value="ACETYLORNITHINE DEACETYLASE"/>
    <property type="match status" value="1"/>
</dbReference>
<dbReference type="EMBL" id="SJPN01000002">
    <property type="protein sequence ID" value="TWU06504.1"/>
    <property type="molecule type" value="Genomic_DNA"/>
</dbReference>
<organism evidence="10 11">
    <name type="scientific">Stieleria varia</name>
    <dbReference type="NCBI Taxonomy" id="2528005"/>
    <lineage>
        <taxon>Bacteria</taxon>
        <taxon>Pseudomonadati</taxon>
        <taxon>Planctomycetota</taxon>
        <taxon>Planctomycetia</taxon>
        <taxon>Pirellulales</taxon>
        <taxon>Pirellulaceae</taxon>
        <taxon>Stieleria</taxon>
    </lineage>
</organism>
<evidence type="ECO:0000313" key="10">
    <source>
        <dbReference type="EMBL" id="TWU06504.1"/>
    </source>
</evidence>
<comment type="cofactor">
    <cofactor evidence="2">
        <name>Zn(2+)</name>
        <dbReference type="ChEBI" id="CHEBI:29105"/>
    </cofactor>
</comment>
<dbReference type="SUPFAM" id="SSF55031">
    <property type="entry name" value="Bacterial exopeptidase dimerisation domain"/>
    <property type="match status" value="1"/>
</dbReference>
<keyword evidence="11" id="KW-1185">Reference proteome</keyword>
<evidence type="ECO:0000256" key="5">
    <source>
        <dbReference type="ARBA" id="ARBA00022723"/>
    </source>
</evidence>
<dbReference type="GO" id="GO:0008652">
    <property type="term" value="P:amino acid biosynthetic process"/>
    <property type="evidence" value="ECO:0007669"/>
    <property type="project" value="UniProtKB-KW"/>
</dbReference>